<evidence type="ECO:0000313" key="2">
    <source>
        <dbReference type="EMBL" id="CAK9311490.1"/>
    </source>
</evidence>
<proteinExistence type="predicted"/>
<reference evidence="2 3" key="1">
    <citation type="submission" date="2024-03" db="EMBL/GenBank/DDBJ databases">
        <authorList>
            <person name="Gkanogiannis A."/>
            <person name="Becerra Lopez-Lavalle L."/>
        </authorList>
    </citation>
    <scope>NUCLEOTIDE SEQUENCE [LARGE SCALE GENOMIC DNA]</scope>
</reference>
<dbReference type="EMBL" id="OZ021744">
    <property type="protein sequence ID" value="CAK9311490.1"/>
    <property type="molecule type" value="Genomic_DNA"/>
</dbReference>
<feature type="region of interest" description="Disordered" evidence="1">
    <location>
        <begin position="40"/>
        <end position="67"/>
    </location>
</feature>
<name>A0ABP0XTJ9_9ROSI</name>
<accession>A0ABP0XTJ9</accession>
<keyword evidence="3" id="KW-1185">Reference proteome</keyword>
<dbReference type="InterPro" id="IPR006984">
    <property type="entry name" value="Fcf1/UTP23"/>
</dbReference>
<gene>
    <name evidence="2" type="ORF">CITCOLO1_LOCUS3150</name>
</gene>
<evidence type="ECO:0000313" key="3">
    <source>
        <dbReference type="Proteomes" id="UP001642487"/>
    </source>
</evidence>
<sequence>MVLDATMKKEMSAEACIIDVIGESNPEHFFVATQDTNLRKQLQQKKDGDAAPKRSRKAKTPTETTVQ</sequence>
<dbReference type="Gene3D" id="3.40.50.1010">
    <property type="entry name" value="5'-nuclease"/>
    <property type="match status" value="1"/>
</dbReference>
<dbReference type="Pfam" id="PF04900">
    <property type="entry name" value="Fcf1"/>
    <property type="match status" value="1"/>
</dbReference>
<dbReference type="Proteomes" id="UP001642487">
    <property type="component" value="Chromosome 10"/>
</dbReference>
<organism evidence="2 3">
    <name type="scientific">Citrullus colocynthis</name>
    <name type="common">colocynth</name>
    <dbReference type="NCBI Taxonomy" id="252529"/>
    <lineage>
        <taxon>Eukaryota</taxon>
        <taxon>Viridiplantae</taxon>
        <taxon>Streptophyta</taxon>
        <taxon>Embryophyta</taxon>
        <taxon>Tracheophyta</taxon>
        <taxon>Spermatophyta</taxon>
        <taxon>Magnoliopsida</taxon>
        <taxon>eudicotyledons</taxon>
        <taxon>Gunneridae</taxon>
        <taxon>Pentapetalae</taxon>
        <taxon>rosids</taxon>
        <taxon>fabids</taxon>
        <taxon>Cucurbitales</taxon>
        <taxon>Cucurbitaceae</taxon>
        <taxon>Benincaseae</taxon>
        <taxon>Citrullus</taxon>
    </lineage>
</organism>
<protein>
    <submittedName>
        <fullName evidence="2">Uncharacterized protein</fullName>
    </submittedName>
</protein>
<evidence type="ECO:0000256" key="1">
    <source>
        <dbReference type="SAM" id="MobiDB-lite"/>
    </source>
</evidence>